<reference evidence="1 2" key="1">
    <citation type="submission" date="2014-01" db="EMBL/GenBank/DDBJ databases">
        <title>Full genme sequencing of cellulolytic bacterium Gynuella sunshinyii YC6258T gen. nov., sp. nov.</title>
        <authorList>
            <person name="Khan H."/>
            <person name="Chung E.J."/>
            <person name="Chung Y.R."/>
        </authorList>
    </citation>
    <scope>NUCLEOTIDE SEQUENCE [LARGE SCALE GENOMIC DNA]</scope>
    <source>
        <strain evidence="1 2">YC6258</strain>
    </source>
</reference>
<dbReference type="EMBL" id="CP007142">
    <property type="protein sequence ID" value="AJQ93345.1"/>
    <property type="molecule type" value="Genomic_DNA"/>
</dbReference>
<evidence type="ECO:0008006" key="3">
    <source>
        <dbReference type="Google" id="ProtNLM"/>
    </source>
</evidence>
<dbReference type="RefSeq" id="WP_044616169.1">
    <property type="nucleotide sequence ID" value="NZ_CP007142.1"/>
</dbReference>
<accession>A0A0C5V1E2</accession>
<dbReference type="Proteomes" id="UP000032266">
    <property type="component" value="Chromosome"/>
</dbReference>
<organism evidence="1 2">
    <name type="scientific">Gynuella sunshinyii YC6258</name>
    <dbReference type="NCBI Taxonomy" id="1445510"/>
    <lineage>
        <taxon>Bacteria</taxon>
        <taxon>Pseudomonadati</taxon>
        <taxon>Pseudomonadota</taxon>
        <taxon>Gammaproteobacteria</taxon>
        <taxon>Oceanospirillales</taxon>
        <taxon>Saccharospirillaceae</taxon>
        <taxon>Gynuella</taxon>
    </lineage>
</organism>
<dbReference type="HOGENOM" id="CLU_2752168_0_0_6"/>
<evidence type="ECO:0000313" key="1">
    <source>
        <dbReference type="EMBL" id="AJQ93345.1"/>
    </source>
</evidence>
<dbReference type="KEGG" id="gsn:YC6258_01297"/>
<keyword evidence="2" id="KW-1185">Reference proteome</keyword>
<gene>
    <name evidence="1" type="ORF">YC6258_01297</name>
</gene>
<name>A0A0C5V1E2_9GAMM</name>
<dbReference type="AlphaFoldDB" id="A0A0C5V1E2"/>
<proteinExistence type="predicted"/>
<evidence type="ECO:0000313" key="2">
    <source>
        <dbReference type="Proteomes" id="UP000032266"/>
    </source>
</evidence>
<sequence length="70" mass="7847">MTTVFDTSGGKSEYTYDELGNANIIVQKIAGRLFTTDYDFNAFGELKKLPILPVTLLTMAITMEKFTTYP</sequence>
<dbReference type="STRING" id="1445510.YC6258_01297"/>
<protein>
    <recommendedName>
        <fullName evidence="3">Rhs family protein</fullName>
    </recommendedName>
</protein>